<evidence type="ECO:0000313" key="3">
    <source>
        <dbReference type="Proteomes" id="UP000502248"/>
    </source>
</evidence>
<dbReference type="AlphaFoldDB" id="A0A7Z2VJT1"/>
<dbReference type="PANTHER" id="PTHR12110">
    <property type="entry name" value="HYDROXYPYRUVATE ISOMERASE"/>
    <property type="match status" value="1"/>
</dbReference>
<evidence type="ECO:0000259" key="1">
    <source>
        <dbReference type="Pfam" id="PF01261"/>
    </source>
</evidence>
<dbReference type="InterPro" id="IPR013022">
    <property type="entry name" value="Xyl_isomerase-like_TIM-brl"/>
</dbReference>
<dbReference type="Pfam" id="PF01261">
    <property type="entry name" value="AP_endonuc_2"/>
    <property type="match status" value="1"/>
</dbReference>
<dbReference type="SUPFAM" id="SSF51658">
    <property type="entry name" value="Xylose isomerase-like"/>
    <property type="match status" value="1"/>
</dbReference>
<dbReference type="InterPro" id="IPR050312">
    <property type="entry name" value="IolE/XylAMocC-like"/>
</dbReference>
<proteinExistence type="predicted"/>
<keyword evidence="2" id="KW-0413">Isomerase</keyword>
<dbReference type="EMBL" id="CP051680">
    <property type="protein sequence ID" value="QJD84301.1"/>
    <property type="molecule type" value="Genomic_DNA"/>
</dbReference>
<keyword evidence="3" id="KW-1185">Reference proteome</keyword>
<dbReference type="Gene3D" id="3.20.20.150">
    <property type="entry name" value="Divalent-metal-dependent TIM barrel enzymes"/>
    <property type="match status" value="1"/>
</dbReference>
<reference evidence="2 3" key="1">
    <citation type="submission" date="2020-04" db="EMBL/GenBank/DDBJ databases">
        <title>Genome sequencing of novel species.</title>
        <authorList>
            <person name="Heo J."/>
            <person name="Kim S.-J."/>
            <person name="Kim J.-S."/>
            <person name="Hong S.-B."/>
            <person name="Kwon S.-W."/>
        </authorList>
    </citation>
    <scope>NUCLEOTIDE SEQUENCE [LARGE SCALE GENOMIC DNA]</scope>
    <source>
        <strain evidence="2 3">MFER-1</strain>
    </source>
</reference>
<dbReference type="Proteomes" id="UP000502248">
    <property type="component" value="Chromosome"/>
</dbReference>
<sequence length="283" mass="30906">MKKGINAWSFPAGMGTKDCIRLAKSAGFEGIELALAEDGELSLDSGKAEVTELRAFADDTGIELTSLASGLYWTYSLTSNSVSTRSKALDIGRKQLETAAQLGVDTILLIPGAVGVDFIPGSEVVPYDVAYERAQVAVTQLATTAAEYKVNIGIENVWNKFLISPLEMRRFIDEIGSPWVGSYLDIGNTLLTGYPEHWISILGERIKKVHFKDYRRQAGGLHGFVDLLAGDVDYPSVVAALTAAGYDDYVIAEMIPNYTHHTEQIIYNTSSSMDRILGRETAR</sequence>
<dbReference type="InterPro" id="IPR036237">
    <property type="entry name" value="Xyl_isomerase-like_sf"/>
</dbReference>
<dbReference type="PANTHER" id="PTHR12110:SF41">
    <property type="entry name" value="INOSOSE DEHYDRATASE"/>
    <property type="match status" value="1"/>
</dbReference>
<dbReference type="RefSeq" id="WP_169280585.1">
    <property type="nucleotide sequence ID" value="NZ_CP051680.1"/>
</dbReference>
<evidence type="ECO:0000313" key="2">
    <source>
        <dbReference type="EMBL" id="QJD84301.1"/>
    </source>
</evidence>
<feature type="domain" description="Xylose isomerase-like TIM barrel" evidence="1">
    <location>
        <begin position="20"/>
        <end position="255"/>
    </location>
</feature>
<accession>A0A7Z2VJT1</accession>
<protein>
    <submittedName>
        <fullName evidence="2">Sugar phosphate isomerase/epimerase</fullName>
    </submittedName>
</protein>
<dbReference type="GO" id="GO:0016853">
    <property type="term" value="F:isomerase activity"/>
    <property type="evidence" value="ECO:0007669"/>
    <property type="project" value="UniProtKB-KW"/>
</dbReference>
<gene>
    <name evidence="2" type="ORF">HH215_14635</name>
</gene>
<organism evidence="2 3">
    <name type="scientific">Cohnella herbarum</name>
    <dbReference type="NCBI Taxonomy" id="2728023"/>
    <lineage>
        <taxon>Bacteria</taxon>
        <taxon>Bacillati</taxon>
        <taxon>Bacillota</taxon>
        <taxon>Bacilli</taxon>
        <taxon>Bacillales</taxon>
        <taxon>Paenibacillaceae</taxon>
        <taxon>Cohnella</taxon>
    </lineage>
</organism>
<name>A0A7Z2VJT1_9BACL</name>
<dbReference type="KEGG" id="cheb:HH215_14635"/>